<dbReference type="PANTHER" id="PTHR14303:SF0">
    <property type="entry name" value="DNA POLYMERASE DELTA SUBUNIT 4"/>
    <property type="match status" value="1"/>
</dbReference>
<dbReference type="Pfam" id="PF04081">
    <property type="entry name" value="DNA_pol_delta_4"/>
    <property type="match status" value="1"/>
</dbReference>
<dbReference type="GO" id="GO:0000731">
    <property type="term" value="P:DNA synthesis involved in DNA repair"/>
    <property type="evidence" value="ECO:0007669"/>
    <property type="project" value="InterPro"/>
</dbReference>
<dbReference type="EMBL" id="CP120627">
    <property type="protein sequence ID" value="WEW56876.1"/>
    <property type="molecule type" value="Genomic_DNA"/>
</dbReference>
<protein>
    <recommendedName>
        <fullName evidence="4">DNA polymerase delta subunit 4</fullName>
    </recommendedName>
</protein>
<accession>A0AAF0IHP5</accession>
<evidence type="ECO:0000313" key="2">
    <source>
        <dbReference type="EMBL" id="WEW56876.1"/>
    </source>
</evidence>
<dbReference type="GO" id="GO:0003887">
    <property type="term" value="F:DNA-directed DNA polymerase activity"/>
    <property type="evidence" value="ECO:0007669"/>
    <property type="project" value="TreeGrafter"/>
</dbReference>
<feature type="compositionally biased region" description="Low complexity" evidence="1">
    <location>
        <begin position="54"/>
        <end position="65"/>
    </location>
</feature>
<dbReference type="PANTHER" id="PTHR14303">
    <property type="entry name" value="DNA POLYMERASE DELTA SUBUNIT 4"/>
    <property type="match status" value="1"/>
</dbReference>
<dbReference type="GO" id="GO:0006261">
    <property type="term" value="P:DNA-templated DNA replication"/>
    <property type="evidence" value="ECO:0007669"/>
    <property type="project" value="TreeGrafter"/>
</dbReference>
<organism evidence="2 3">
    <name type="scientific">Emydomyces testavorans</name>
    <dbReference type="NCBI Taxonomy" id="2070801"/>
    <lineage>
        <taxon>Eukaryota</taxon>
        <taxon>Fungi</taxon>
        <taxon>Dikarya</taxon>
        <taxon>Ascomycota</taxon>
        <taxon>Pezizomycotina</taxon>
        <taxon>Eurotiomycetes</taxon>
        <taxon>Eurotiomycetidae</taxon>
        <taxon>Onygenales</taxon>
        <taxon>Nannizziopsiaceae</taxon>
        <taxon>Emydomyces</taxon>
    </lineage>
</organism>
<dbReference type="AlphaFoldDB" id="A0AAF0IHP5"/>
<dbReference type="InterPro" id="IPR007218">
    <property type="entry name" value="DNA_pol_delta_4"/>
</dbReference>
<keyword evidence="3" id="KW-1185">Reference proteome</keyword>
<evidence type="ECO:0008006" key="4">
    <source>
        <dbReference type="Google" id="ProtNLM"/>
    </source>
</evidence>
<dbReference type="Proteomes" id="UP001219355">
    <property type="component" value="Chromosome 1"/>
</dbReference>
<feature type="region of interest" description="Disordered" evidence="1">
    <location>
        <begin position="1"/>
        <end position="91"/>
    </location>
</feature>
<evidence type="ECO:0000313" key="3">
    <source>
        <dbReference type="Proteomes" id="UP001219355"/>
    </source>
</evidence>
<sequence length="226" mass="25047">MPSSRRRSGNSAATGHQKTLPFSSNTRISKPTTASPSLKHAKEHSSTVSPPYRSPSIAVEISSSSQKKKKKKPSSPRSSLGAAAQEGPADVVDSRVVKPHPIAASSQSANVVREQARVQVHLPRSEEDKRAEALTEKDIRRYWEAEEAKRIAPNVHQEGLSMNEKILRHFDLSNQYGPCIGIARIKRWRRAQMLNLHPPIEVLAVLLNEEARGVAREKAYIDELLS</sequence>
<dbReference type="GO" id="GO:0043625">
    <property type="term" value="C:delta DNA polymerase complex"/>
    <property type="evidence" value="ECO:0007669"/>
    <property type="project" value="TreeGrafter"/>
</dbReference>
<proteinExistence type="predicted"/>
<gene>
    <name evidence="2" type="ORF">PRK78_002331</name>
</gene>
<feature type="compositionally biased region" description="Polar residues" evidence="1">
    <location>
        <begin position="9"/>
        <end position="36"/>
    </location>
</feature>
<name>A0AAF0IHP5_9EURO</name>
<evidence type="ECO:0000256" key="1">
    <source>
        <dbReference type="SAM" id="MobiDB-lite"/>
    </source>
</evidence>
<reference evidence="2" key="1">
    <citation type="submission" date="2023-03" db="EMBL/GenBank/DDBJ databases">
        <title>Emydomyces testavorans Genome Sequence.</title>
        <authorList>
            <person name="Hoyer L."/>
        </authorList>
    </citation>
    <scope>NUCLEOTIDE SEQUENCE</scope>
    <source>
        <strain evidence="2">16-2883</strain>
    </source>
</reference>